<keyword evidence="10" id="KW-1185">Reference proteome</keyword>
<proteinExistence type="inferred from homology"/>
<sequence length="235" mass="26425">MATVQRLDKFISHAADLPRSQVKRLLHAGRITVNGTITKQAKLVVDSDDDIRLDKSRLIQARLAYIMLNKPTGYVSTRDDSTYPSALDLIEGHFHPPLHVAGRLDADATGLLFLTNDGQWSHRVTSPNHQHPKTYCVTLAEPLSEQAIQQLEQGVMLHGDERPTLPAQVEQLDALTIRLVIQEGRYHQVKRMLAAVGNKVMQLHREQIGSVRLDEQLNVGTSRELSQIEREHFIG</sequence>
<reference evidence="9 10" key="1">
    <citation type="journal article" date="2013" name="Int. J. Syst. Evol. Microbiol.">
        <title>Celerinatantimonas yamalensis sp. nov., a cold-adapted diazotrophic bacterium from a cold permafrost brine.</title>
        <authorList>
            <person name="Shcherbakova V."/>
            <person name="Chuvilskaya N."/>
            <person name="Rivkina E."/>
            <person name="Demidov N."/>
            <person name="Uchaeva V."/>
            <person name="Suetin S."/>
            <person name="Suzina N."/>
            <person name="Gilichinsky D."/>
        </authorList>
    </citation>
    <scope>NUCLEOTIDE SEQUENCE [LARGE SCALE GENOMIC DNA]</scope>
    <source>
        <strain evidence="9 10">C7</strain>
    </source>
</reference>
<evidence type="ECO:0000313" key="10">
    <source>
        <dbReference type="Proteomes" id="UP001629953"/>
    </source>
</evidence>
<dbReference type="SUPFAM" id="SSF55120">
    <property type="entry name" value="Pseudouridine synthase"/>
    <property type="match status" value="1"/>
</dbReference>
<evidence type="ECO:0000313" key="9">
    <source>
        <dbReference type="EMBL" id="MFM2484246.1"/>
    </source>
</evidence>
<protein>
    <recommendedName>
        <fullName evidence="7">Pseudouridine synthase</fullName>
        <ecNumber evidence="7">5.4.99.-</ecNumber>
    </recommendedName>
</protein>
<dbReference type="Gene3D" id="3.10.290.10">
    <property type="entry name" value="RNA-binding S4 domain"/>
    <property type="match status" value="1"/>
</dbReference>
<comment type="catalytic activity">
    <reaction evidence="4">
        <text>uridine(516) in 16S rRNA = pseudouridine(516) in 16S rRNA</text>
        <dbReference type="Rhea" id="RHEA:38867"/>
        <dbReference type="Rhea" id="RHEA-COMP:10089"/>
        <dbReference type="Rhea" id="RHEA-COMP:10090"/>
        <dbReference type="ChEBI" id="CHEBI:65314"/>
        <dbReference type="ChEBI" id="CHEBI:65315"/>
        <dbReference type="EC" id="5.4.99.19"/>
    </reaction>
</comment>
<evidence type="ECO:0000256" key="3">
    <source>
        <dbReference type="ARBA" id="ARBA00023235"/>
    </source>
</evidence>
<evidence type="ECO:0000256" key="5">
    <source>
        <dbReference type="ARBA" id="ARBA00037590"/>
    </source>
</evidence>
<comment type="similarity">
    <text evidence="1 7">Belongs to the pseudouridine synthase RsuA family.</text>
</comment>
<dbReference type="InterPro" id="IPR020094">
    <property type="entry name" value="TruA/RsuA/RluB/E/F_N"/>
</dbReference>
<dbReference type="PROSITE" id="PS50889">
    <property type="entry name" value="S4"/>
    <property type="match status" value="1"/>
</dbReference>
<dbReference type="PANTHER" id="PTHR47683">
    <property type="entry name" value="PSEUDOURIDINE SYNTHASE FAMILY PROTEIN-RELATED"/>
    <property type="match status" value="1"/>
</dbReference>
<dbReference type="InterPro" id="IPR050343">
    <property type="entry name" value="RsuA_PseudoU_synthase"/>
</dbReference>
<dbReference type="InterPro" id="IPR018496">
    <property type="entry name" value="PsdUridine_synth_RsuA/RluB_CS"/>
</dbReference>
<dbReference type="Gene3D" id="3.30.70.1560">
    <property type="entry name" value="Alpha-L RNA-binding motif"/>
    <property type="match status" value="1"/>
</dbReference>
<evidence type="ECO:0000259" key="8">
    <source>
        <dbReference type="SMART" id="SM00363"/>
    </source>
</evidence>
<dbReference type="RefSeq" id="WP_408622382.1">
    <property type="nucleotide sequence ID" value="NZ_JBEQCT010000001.1"/>
</dbReference>
<evidence type="ECO:0000256" key="1">
    <source>
        <dbReference type="ARBA" id="ARBA00008348"/>
    </source>
</evidence>
<dbReference type="Gene3D" id="3.30.70.580">
    <property type="entry name" value="Pseudouridine synthase I, catalytic domain, N-terminal subdomain"/>
    <property type="match status" value="1"/>
</dbReference>
<dbReference type="Pfam" id="PF00849">
    <property type="entry name" value="PseudoU_synth_2"/>
    <property type="match status" value="1"/>
</dbReference>
<evidence type="ECO:0000256" key="2">
    <source>
        <dbReference type="ARBA" id="ARBA00022884"/>
    </source>
</evidence>
<dbReference type="GO" id="GO:0016853">
    <property type="term" value="F:isomerase activity"/>
    <property type="evidence" value="ECO:0007669"/>
    <property type="project" value="UniProtKB-KW"/>
</dbReference>
<name>A0ABW9G3K2_9GAMM</name>
<comment type="function">
    <text evidence="5">Responsible for synthesis of pseudouridine from uracil-516 in 16S ribosomal RNA.</text>
</comment>
<evidence type="ECO:0000256" key="6">
    <source>
        <dbReference type="PROSITE-ProRule" id="PRU00182"/>
    </source>
</evidence>
<dbReference type="InterPro" id="IPR042092">
    <property type="entry name" value="PsdUridine_s_RsuA/RluB/E/F_cat"/>
</dbReference>
<dbReference type="PANTHER" id="PTHR47683:SF4">
    <property type="entry name" value="PSEUDOURIDINE SYNTHASE"/>
    <property type="match status" value="1"/>
</dbReference>
<dbReference type="NCBIfam" id="TIGR00093">
    <property type="entry name" value="pseudouridine synthase"/>
    <property type="match status" value="1"/>
</dbReference>
<evidence type="ECO:0000256" key="7">
    <source>
        <dbReference type="RuleBase" id="RU003887"/>
    </source>
</evidence>
<dbReference type="EC" id="5.4.99.-" evidence="7"/>
<dbReference type="SMART" id="SM00363">
    <property type="entry name" value="S4"/>
    <property type="match status" value="1"/>
</dbReference>
<dbReference type="InterPro" id="IPR006145">
    <property type="entry name" value="PsdUridine_synth_RsuA/RluA"/>
</dbReference>
<dbReference type="Proteomes" id="UP001629953">
    <property type="component" value="Unassembled WGS sequence"/>
</dbReference>
<dbReference type="PROSITE" id="PS01149">
    <property type="entry name" value="PSI_RSU"/>
    <property type="match status" value="1"/>
</dbReference>
<feature type="domain" description="RNA-binding S4" evidence="8">
    <location>
        <begin position="5"/>
        <end position="64"/>
    </location>
</feature>
<keyword evidence="3 7" id="KW-0413">Isomerase</keyword>
<dbReference type="InterPro" id="IPR002942">
    <property type="entry name" value="S4_RNA-bd"/>
</dbReference>
<dbReference type="InterPro" id="IPR000748">
    <property type="entry name" value="PsdUridine_synth_RsuA/RluB/E/F"/>
</dbReference>
<dbReference type="InterPro" id="IPR036986">
    <property type="entry name" value="S4_RNA-bd_sf"/>
</dbReference>
<comment type="caution">
    <text evidence="9">The sequence shown here is derived from an EMBL/GenBank/DDBJ whole genome shotgun (WGS) entry which is preliminary data.</text>
</comment>
<accession>A0ABW9G3K2</accession>
<dbReference type="Pfam" id="PF01479">
    <property type="entry name" value="S4"/>
    <property type="match status" value="1"/>
</dbReference>
<dbReference type="CDD" id="cd00165">
    <property type="entry name" value="S4"/>
    <property type="match status" value="1"/>
</dbReference>
<dbReference type="SUPFAM" id="SSF55174">
    <property type="entry name" value="Alpha-L RNA-binding motif"/>
    <property type="match status" value="1"/>
</dbReference>
<dbReference type="EMBL" id="JBEQCT010000001">
    <property type="protein sequence ID" value="MFM2484246.1"/>
    <property type="molecule type" value="Genomic_DNA"/>
</dbReference>
<gene>
    <name evidence="9" type="ORF">ABUE30_04060</name>
</gene>
<keyword evidence="2 6" id="KW-0694">RNA-binding</keyword>
<dbReference type="InterPro" id="IPR020103">
    <property type="entry name" value="PsdUridine_synth_cat_dom_sf"/>
</dbReference>
<evidence type="ECO:0000256" key="4">
    <source>
        <dbReference type="ARBA" id="ARBA00036749"/>
    </source>
</evidence>
<organism evidence="9 10">
    <name type="scientific">Celerinatantimonas yamalensis</name>
    <dbReference type="NCBI Taxonomy" id="559956"/>
    <lineage>
        <taxon>Bacteria</taxon>
        <taxon>Pseudomonadati</taxon>
        <taxon>Pseudomonadota</taxon>
        <taxon>Gammaproteobacteria</taxon>
        <taxon>Celerinatantimonadaceae</taxon>
        <taxon>Celerinatantimonas</taxon>
    </lineage>
</organism>
<dbReference type="CDD" id="cd02553">
    <property type="entry name" value="PseudoU_synth_RsuA"/>
    <property type="match status" value="1"/>
</dbReference>